<comment type="caution">
    <text evidence="2">The sequence shown here is derived from an EMBL/GenBank/DDBJ whole genome shotgun (WGS) entry which is preliminary data.</text>
</comment>
<name>A0A4D4L4B5_STRVO</name>
<keyword evidence="3" id="KW-1185">Reference proteome</keyword>
<protein>
    <submittedName>
        <fullName evidence="2">Uncharacterized protein</fullName>
    </submittedName>
</protein>
<organism evidence="2 3">
    <name type="scientific">Streptomyces violaceusniger</name>
    <dbReference type="NCBI Taxonomy" id="68280"/>
    <lineage>
        <taxon>Bacteria</taxon>
        <taxon>Bacillati</taxon>
        <taxon>Actinomycetota</taxon>
        <taxon>Actinomycetes</taxon>
        <taxon>Kitasatosporales</taxon>
        <taxon>Streptomycetaceae</taxon>
        <taxon>Streptomyces</taxon>
        <taxon>Streptomyces violaceusniger group</taxon>
    </lineage>
</organism>
<sequence length="105" mass="10853">MVGEDHGYHSGLPGWGRARGGLEHEPTAKTSISDGSEFDLAPGPAVLIHVPALAPGDYAAVLPRRGGLPNSVPYSKRQSRNCNTSVSCSQTCLTTVSVDPGLPAS</sequence>
<evidence type="ECO:0000313" key="3">
    <source>
        <dbReference type="Proteomes" id="UP000301309"/>
    </source>
</evidence>
<proteinExistence type="predicted"/>
<accession>A0A4D4L4B5</accession>
<dbReference type="EMBL" id="BJHW01000001">
    <property type="protein sequence ID" value="GDY55925.1"/>
    <property type="molecule type" value="Genomic_DNA"/>
</dbReference>
<gene>
    <name evidence="2" type="ORF">SVIO_065480</name>
</gene>
<evidence type="ECO:0000313" key="2">
    <source>
        <dbReference type="EMBL" id="GDY55925.1"/>
    </source>
</evidence>
<dbReference type="Proteomes" id="UP000301309">
    <property type="component" value="Unassembled WGS sequence"/>
</dbReference>
<evidence type="ECO:0000256" key="1">
    <source>
        <dbReference type="SAM" id="MobiDB-lite"/>
    </source>
</evidence>
<reference evidence="2 3" key="1">
    <citation type="journal article" date="2020" name="Int. J. Syst. Evol. Microbiol.">
        <title>Reclassification of Streptomyces castelarensis and Streptomyces sporoclivatus as later heterotypic synonyms of Streptomyces antimycoticus.</title>
        <authorList>
            <person name="Komaki H."/>
            <person name="Tamura T."/>
        </authorList>
    </citation>
    <scope>NUCLEOTIDE SEQUENCE [LARGE SCALE GENOMIC DNA]</scope>
    <source>
        <strain evidence="2 3">NBRC 13459</strain>
    </source>
</reference>
<dbReference type="AlphaFoldDB" id="A0A4D4L4B5"/>
<feature type="region of interest" description="Disordered" evidence="1">
    <location>
        <begin position="1"/>
        <end position="36"/>
    </location>
</feature>